<dbReference type="SUPFAM" id="SSF82185">
    <property type="entry name" value="Histone H3 K4-specific methyltransferase SET7/9 N-terminal domain"/>
    <property type="match status" value="1"/>
</dbReference>
<sequence length="238" mass="28191">MNSFDDTNISIIKSAYEQYMNNKNTRDKLLCKPKRIKYVYKSSPEYVIILEKLSDTIDNESSKKAKIVNSKSSEMYRIDDLNSEVLFDEKFAEFKANKLKVIKIINKMIPTNTVDRLIINDDVDENSYFKRRNIELVVDNIVEIMTDNVNKNGIRYYKSIERAFYDELKIFYQIAKFNPLTRSHFYYNGKYIEWFPNGRKKYECYYKNGKLDGQIIQWNKGGKIISKSDFVNGKKVDV</sequence>
<dbReference type="Gene3D" id="2.20.110.10">
    <property type="entry name" value="Histone H3 K4-specific methyltransferase SET7/9 N-terminal domain"/>
    <property type="match status" value="1"/>
</dbReference>
<reference evidence="1" key="1">
    <citation type="journal article" date="2020" name="Nature">
        <title>Giant virus diversity and host interactions through global metagenomics.</title>
        <authorList>
            <person name="Schulz F."/>
            <person name="Roux S."/>
            <person name="Paez-Espino D."/>
            <person name="Jungbluth S."/>
            <person name="Walsh D.A."/>
            <person name="Denef V.J."/>
            <person name="McMahon K.D."/>
            <person name="Konstantinidis K.T."/>
            <person name="Eloe-Fadrosh E.A."/>
            <person name="Kyrpides N.C."/>
            <person name="Woyke T."/>
        </authorList>
    </citation>
    <scope>NUCLEOTIDE SEQUENCE</scope>
    <source>
        <strain evidence="1">GVMAG-M-3300023179-27</strain>
    </source>
</reference>
<organism evidence="1">
    <name type="scientific">viral metagenome</name>
    <dbReference type="NCBI Taxonomy" id="1070528"/>
    <lineage>
        <taxon>unclassified sequences</taxon>
        <taxon>metagenomes</taxon>
        <taxon>organismal metagenomes</taxon>
    </lineage>
</organism>
<name>A0A6C0EBN3_9ZZZZ</name>
<accession>A0A6C0EBN3</accession>
<evidence type="ECO:0000313" key="1">
    <source>
        <dbReference type="EMBL" id="QHT26278.1"/>
    </source>
</evidence>
<dbReference type="AlphaFoldDB" id="A0A6C0EBN3"/>
<proteinExistence type="predicted"/>
<dbReference type="EMBL" id="MN739783">
    <property type="protein sequence ID" value="QHT26278.1"/>
    <property type="molecule type" value="Genomic_DNA"/>
</dbReference>
<protein>
    <submittedName>
        <fullName evidence="1">Uncharacterized protein</fullName>
    </submittedName>
</protein>